<evidence type="ECO:0000256" key="4">
    <source>
        <dbReference type="ARBA" id="ARBA00022888"/>
    </source>
</evidence>
<dbReference type="RefSeq" id="WP_352064283.1">
    <property type="nucleotide sequence ID" value="NZ_JBEPAZ010000021.1"/>
</dbReference>
<accession>A0ABV1UAD2</accession>
<comment type="caution">
    <text evidence="8">The sequence shown here is derived from an EMBL/GenBank/DDBJ whole genome shotgun (WGS) entry which is preliminary data.</text>
</comment>
<dbReference type="Gene3D" id="3.60.20.10">
    <property type="entry name" value="Glutamine Phosphoribosylpyrophosphate, subunit 1, domain 1"/>
    <property type="match status" value="1"/>
</dbReference>
<evidence type="ECO:0000256" key="1">
    <source>
        <dbReference type="ARBA" id="ARBA00005187"/>
    </source>
</evidence>
<evidence type="ECO:0000313" key="8">
    <source>
        <dbReference type="EMBL" id="MER6430654.1"/>
    </source>
</evidence>
<dbReference type="InterPro" id="IPR006426">
    <property type="entry name" value="Asn_synth_AEB"/>
</dbReference>
<dbReference type="PANTHER" id="PTHR43284">
    <property type="entry name" value="ASPARAGINE SYNTHETASE (GLUTAMINE-HYDROLYZING)"/>
    <property type="match status" value="1"/>
</dbReference>
<reference evidence="8 9" key="1">
    <citation type="submission" date="2024-06" db="EMBL/GenBank/DDBJ databases">
        <title>The Natural Products Discovery Center: Release of the First 8490 Sequenced Strains for Exploring Actinobacteria Biosynthetic Diversity.</title>
        <authorList>
            <person name="Kalkreuter E."/>
            <person name="Kautsar S.A."/>
            <person name="Yang D."/>
            <person name="Bader C.D."/>
            <person name="Teijaro C.N."/>
            <person name="Fluegel L."/>
            <person name="Davis C.M."/>
            <person name="Simpson J.R."/>
            <person name="Lauterbach L."/>
            <person name="Steele A.D."/>
            <person name="Gui C."/>
            <person name="Meng S."/>
            <person name="Li G."/>
            <person name="Viehrig K."/>
            <person name="Ye F."/>
            <person name="Su P."/>
            <person name="Kiefer A.F."/>
            <person name="Nichols A."/>
            <person name="Cepeda A.J."/>
            <person name="Yan W."/>
            <person name="Fan B."/>
            <person name="Jiang Y."/>
            <person name="Adhikari A."/>
            <person name="Zheng C.-J."/>
            <person name="Schuster L."/>
            <person name="Cowan T.M."/>
            <person name="Smanski M.J."/>
            <person name="Chevrette M.G."/>
            <person name="De Carvalho L.P.S."/>
            <person name="Shen B."/>
        </authorList>
    </citation>
    <scope>NUCLEOTIDE SEQUENCE [LARGE SCALE GENOMIC DNA]</scope>
    <source>
        <strain evidence="8 9">NPDC001166</strain>
    </source>
</reference>
<comment type="pathway">
    <text evidence="1">Amino-acid biosynthesis; L-asparagine biosynthesis; L-asparagine from L-aspartate (L-Gln route): step 1/1.</text>
</comment>
<keyword evidence="4" id="KW-0028">Amino-acid biosynthesis</keyword>
<proteinExistence type="inferred from homology"/>
<evidence type="ECO:0000256" key="6">
    <source>
        <dbReference type="SAM" id="MobiDB-lite"/>
    </source>
</evidence>
<name>A0ABV1UAD2_9ACTN</name>
<protein>
    <recommendedName>
        <fullName evidence="3">asparagine synthase (glutamine-hydrolyzing)</fullName>
        <ecNumber evidence="3">6.3.5.4</ecNumber>
    </recommendedName>
</protein>
<dbReference type="Proteomes" id="UP001470023">
    <property type="component" value="Unassembled WGS sequence"/>
</dbReference>
<dbReference type="SUPFAM" id="SSF52402">
    <property type="entry name" value="Adenine nucleotide alpha hydrolases-like"/>
    <property type="match status" value="1"/>
</dbReference>
<dbReference type="EC" id="6.3.5.4" evidence="3"/>
<evidence type="ECO:0000259" key="7">
    <source>
        <dbReference type="Pfam" id="PF00733"/>
    </source>
</evidence>
<dbReference type="InterPro" id="IPR051786">
    <property type="entry name" value="ASN_synthetase/amidase"/>
</dbReference>
<dbReference type="NCBIfam" id="NF033561">
    <property type="entry name" value="macrolact_Ik_Al"/>
    <property type="match status" value="1"/>
</dbReference>
<comment type="catalytic activity">
    <reaction evidence="5">
        <text>L-aspartate + L-glutamine + ATP + H2O = L-asparagine + L-glutamate + AMP + diphosphate + H(+)</text>
        <dbReference type="Rhea" id="RHEA:12228"/>
        <dbReference type="ChEBI" id="CHEBI:15377"/>
        <dbReference type="ChEBI" id="CHEBI:15378"/>
        <dbReference type="ChEBI" id="CHEBI:29985"/>
        <dbReference type="ChEBI" id="CHEBI:29991"/>
        <dbReference type="ChEBI" id="CHEBI:30616"/>
        <dbReference type="ChEBI" id="CHEBI:33019"/>
        <dbReference type="ChEBI" id="CHEBI:58048"/>
        <dbReference type="ChEBI" id="CHEBI:58359"/>
        <dbReference type="ChEBI" id="CHEBI:456215"/>
        <dbReference type="EC" id="6.3.5.4"/>
    </reaction>
</comment>
<dbReference type="PIRSF" id="PIRSF001589">
    <property type="entry name" value="Asn_synthetase_glu-h"/>
    <property type="match status" value="1"/>
</dbReference>
<evidence type="ECO:0000256" key="2">
    <source>
        <dbReference type="ARBA" id="ARBA00005752"/>
    </source>
</evidence>
<keyword evidence="9" id="KW-1185">Reference proteome</keyword>
<gene>
    <name evidence="8" type="ORF">ABT272_23380</name>
</gene>
<feature type="region of interest" description="Disordered" evidence="6">
    <location>
        <begin position="1"/>
        <end position="29"/>
    </location>
</feature>
<dbReference type="InterPro" id="IPR014729">
    <property type="entry name" value="Rossmann-like_a/b/a_fold"/>
</dbReference>
<evidence type="ECO:0000256" key="3">
    <source>
        <dbReference type="ARBA" id="ARBA00012737"/>
    </source>
</evidence>
<dbReference type="Gene3D" id="3.40.50.620">
    <property type="entry name" value="HUPs"/>
    <property type="match status" value="2"/>
</dbReference>
<organism evidence="8 9">
    <name type="scientific">Streptomyces sp. 900105245</name>
    <dbReference type="NCBI Taxonomy" id="3154379"/>
    <lineage>
        <taxon>Bacteria</taxon>
        <taxon>Bacillati</taxon>
        <taxon>Actinomycetota</taxon>
        <taxon>Actinomycetes</taxon>
        <taxon>Kitasatosporales</taxon>
        <taxon>Streptomycetaceae</taxon>
        <taxon>Streptomyces</taxon>
    </lineage>
</organism>
<dbReference type="PANTHER" id="PTHR43284:SF1">
    <property type="entry name" value="ASPARAGINE SYNTHETASE"/>
    <property type="match status" value="1"/>
</dbReference>
<comment type="similarity">
    <text evidence="2">Belongs to the asparagine synthetase family.</text>
</comment>
<dbReference type="SUPFAM" id="SSF56235">
    <property type="entry name" value="N-terminal nucleophile aminohydrolases (Ntn hydrolases)"/>
    <property type="match status" value="1"/>
</dbReference>
<keyword evidence="4" id="KW-0061">Asparagine biosynthesis</keyword>
<dbReference type="EMBL" id="JBEPAZ010000021">
    <property type="protein sequence ID" value="MER6430654.1"/>
    <property type="molecule type" value="Genomic_DNA"/>
</dbReference>
<evidence type="ECO:0000256" key="5">
    <source>
        <dbReference type="ARBA" id="ARBA00048741"/>
    </source>
</evidence>
<feature type="domain" description="Asparagine synthetase" evidence="7">
    <location>
        <begin position="229"/>
        <end position="601"/>
    </location>
</feature>
<sequence>MTASSVTLAAAGSSAGHGGPEFGLPPGPAIAGVWPPGPGLPPPAREVWPSARLWSWGPWHGGELRTAACPGARLLTVGQCLADSGRMHQDLSRSVREGDWERLTRWPGSYLLMVLEDTGRLTALTDLAGQFPLYYTRHGDRTVLSTLATAVAAMTGRTEAFDPTALAAYVVCPAVPELVGSRTAFADVCRLGPGEALRVGPGTEPPERWTYASLEPDDDACFGESADRLRESLVRATALRVRNAPRITSDFSGGMDSTSLAFLAAEEAASPLDAFVYHHPEAPAGDLEHAQRFAAGSSAIRLHVTLGEDASLPYADLDARAGADQPDPAAAAGARLRLRLTDIARRGGGVHLTGEGGDALLGAPPAHLGDVPGTGGPRRLAHDALALGRLRRVSPAKVAHRALRLARTPMDRALSDLAVRLERPSPHPPQWLDAIAWWPPPGVEATWLTSRARRDLAELAVERAAQARRDGLGPSPGTRAVLCELRDSAAVQTRLVEAARPFGVWTQAPFLDDEVVRTCLSLPGPHKADPYTVKPLLRAALSGAVPAALLDRRTKGDYAGEDYLGLRRVVADLRVRLSRSALADLGIVEPARVAAALDGVEWGLTGPFPALNRLLGVDTWLKRRRGGEGAA</sequence>
<dbReference type="InterPro" id="IPR029055">
    <property type="entry name" value="Ntn_hydrolases_N"/>
</dbReference>
<evidence type="ECO:0000313" key="9">
    <source>
        <dbReference type="Proteomes" id="UP001470023"/>
    </source>
</evidence>
<dbReference type="Pfam" id="PF00733">
    <property type="entry name" value="Asn_synthase"/>
    <property type="match status" value="1"/>
</dbReference>
<dbReference type="InterPro" id="IPR001962">
    <property type="entry name" value="Asn_synthase"/>
</dbReference>